<dbReference type="SUPFAM" id="SSF53850">
    <property type="entry name" value="Periplasmic binding protein-like II"/>
    <property type="match status" value="1"/>
</dbReference>
<proteinExistence type="predicted"/>
<dbReference type="AlphaFoldDB" id="A0A0A1ZKE3"/>
<gene>
    <name evidence="1" type="ORF">EU91_0613</name>
</gene>
<name>A0A0A1ZKE3_PROMR</name>
<dbReference type="eggNOG" id="COG0687">
    <property type="taxonomic scope" value="Bacteria"/>
</dbReference>
<sequence length="332" mass="38443">MLSKFATRREFLNYGKLSFLFLLNSCSNLPKKVKIALQNSFYPQSFKDMIPKDWKQEKINFESIQLQKNKNTILSSDFTLINDGWITSIDFSEFAKINEYPLIENLDKRSIDFLGSFNQNKRSKLFPIGVVPYTIIIKNNKELLNSARISWDFLLSKKLTGKVIFPQSPRILISIAKKINTSNPLKKLKSQAMLFDDKNMLNWLINSDACVAIVPYSLCSKYLKIDPRLSLVFPSQGVPLMWHFLLSRSNLNNAILIKWIKSLENKSKVDKLVSQGWYLPFNSDYLQSKYKSEILPTSGPSEKCWENSWSFPVLTNDQKINLKNIWNESLSP</sequence>
<evidence type="ECO:0000313" key="1">
    <source>
        <dbReference type="EMBL" id="KGF88678.1"/>
    </source>
</evidence>
<evidence type="ECO:0000313" key="2">
    <source>
        <dbReference type="Proteomes" id="UP000030598"/>
    </source>
</evidence>
<dbReference type="Proteomes" id="UP000030598">
    <property type="component" value="Unassembled WGS sequence"/>
</dbReference>
<reference evidence="2" key="1">
    <citation type="journal article" date="2014" name="Sci. Data">
        <title>Genomes of diverse isolates of the marine cyanobacterium Prochlorococcus.</title>
        <authorList>
            <person name="Biller S."/>
            <person name="Berube P."/>
            <person name="Thompson J."/>
            <person name="Kelly L."/>
            <person name="Roggensack S."/>
            <person name="Awad L."/>
            <person name="Roache-Johnson K."/>
            <person name="Ding H."/>
            <person name="Giovannoni S.J."/>
            <person name="Moore L.R."/>
            <person name="Chisholm S.W."/>
        </authorList>
    </citation>
    <scope>NUCLEOTIDE SEQUENCE [LARGE SCALE GENOMIC DNA]</scope>
    <source>
        <strain evidence="2">GP2</strain>
    </source>
</reference>
<dbReference type="RefSeq" id="WP_032524153.1">
    <property type="nucleotide sequence ID" value="NZ_CP138934.1"/>
</dbReference>
<dbReference type="OrthoDB" id="555733at2"/>
<accession>A0A0A1ZKE3</accession>
<comment type="caution">
    <text evidence="1">The sequence shown here is derived from an EMBL/GenBank/DDBJ whole genome shotgun (WGS) entry which is preliminary data.</text>
</comment>
<dbReference type="Gene3D" id="3.40.190.10">
    <property type="entry name" value="Periplasmic binding protein-like II"/>
    <property type="match status" value="1"/>
</dbReference>
<protein>
    <submittedName>
        <fullName evidence="1">Periplasmic binding protein-like II</fullName>
    </submittedName>
</protein>
<dbReference type="EMBL" id="JNAH01000003">
    <property type="protein sequence ID" value="KGF88678.1"/>
    <property type="molecule type" value="Genomic_DNA"/>
</dbReference>
<dbReference type="STRING" id="59925.EU91_0613"/>
<organism evidence="1 2">
    <name type="scientific">Prochlorococcus marinus str. GP2</name>
    <dbReference type="NCBI Taxonomy" id="59925"/>
    <lineage>
        <taxon>Bacteria</taxon>
        <taxon>Bacillati</taxon>
        <taxon>Cyanobacteriota</taxon>
        <taxon>Cyanophyceae</taxon>
        <taxon>Synechococcales</taxon>
        <taxon>Prochlorococcaceae</taxon>
        <taxon>Prochlorococcus</taxon>
    </lineage>
</organism>